<evidence type="ECO:0000256" key="1">
    <source>
        <dbReference type="SAM" id="Phobius"/>
    </source>
</evidence>
<feature type="transmembrane region" description="Helical" evidence="1">
    <location>
        <begin position="301"/>
        <end position="323"/>
    </location>
</feature>
<dbReference type="InterPro" id="IPR023264">
    <property type="entry name" value="ABC_transptr_acetoin_YtrC/YtrD"/>
</dbReference>
<feature type="transmembrane region" description="Helical" evidence="1">
    <location>
        <begin position="172"/>
        <end position="191"/>
    </location>
</feature>
<keyword evidence="3" id="KW-1185">Reference proteome</keyword>
<keyword evidence="1" id="KW-0812">Transmembrane</keyword>
<feature type="transmembrane region" description="Helical" evidence="1">
    <location>
        <begin position="278"/>
        <end position="295"/>
    </location>
</feature>
<proteinExistence type="predicted"/>
<dbReference type="PRINTS" id="PR02026">
    <property type="entry name" value="YTRCYTRDABC"/>
</dbReference>
<protein>
    <submittedName>
        <fullName evidence="2">ABC transporter, permease component</fullName>
    </submittedName>
</protein>
<accession>A0ABN3ZC02</accession>
<feature type="transmembrane region" description="Helical" evidence="1">
    <location>
        <begin position="65"/>
        <end position="82"/>
    </location>
</feature>
<reference evidence="2 3" key="1">
    <citation type="journal article" date="2011" name="Front. Microbiol.">
        <title>Genomic signatures of strain selection and enhancement in Bacillus atrophaeus var. globigii, a historical biowarfare simulant.</title>
        <authorList>
            <person name="Gibbons H.S."/>
            <person name="Broomall S.M."/>
            <person name="McNew L.A."/>
            <person name="Daligault H."/>
            <person name="Chapman C."/>
            <person name="Bruce D."/>
            <person name="Karavis M."/>
            <person name="Krepps M."/>
            <person name="McGregor P.A."/>
            <person name="Hong C."/>
            <person name="Park K.H."/>
            <person name="Akmal A."/>
            <person name="Feldman A."/>
            <person name="Lin J.S."/>
            <person name="Chang W.E."/>
            <person name="Higgs B.W."/>
            <person name="Demirev P."/>
            <person name="Lindquist J."/>
            <person name="Liem A."/>
            <person name="Fochler E."/>
            <person name="Read T.D."/>
            <person name="Tapia R."/>
            <person name="Johnson S."/>
            <person name="Bishop-Lilly K.A."/>
            <person name="Detter C."/>
            <person name="Han C."/>
            <person name="Sozhamannan S."/>
            <person name="Rosenzweig C.N."/>
            <person name="Skowronski E.W."/>
        </authorList>
    </citation>
    <scope>NUCLEOTIDE SEQUENCE [LARGE SCALE GENOMIC DNA]</scope>
    <source>
        <strain evidence="2 3">1942</strain>
    </source>
</reference>
<feature type="transmembrane region" description="Helical" evidence="1">
    <location>
        <begin position="16"/>
        <end position="37"/>
    </location>
</feature>
<feature type="transmembrane region" description="Helical" evidence="1">
    <location>
        <begin position="144"/>
        <end position="165"/>
    </location>
</feature>
<dbReference type="Proteomes" id="UP000006867">
    <property type="component" value="Chromosome"/>
</dbReference>
<keyword evidence="1" id="KW-1133">Transmembrane helix</keyword>
<dbReference type="PANTHER" id="PTHR39177">
    <property type="entry name" value="ABC TRANSPORTER PERMEASE YTRC-RELATED"/>
    <property type="match status" value="1"/>
</dbReference>
<keyword evidence="1" id="KW-0472">Membrane</keyword>
<dbReference type="EMBL" id="CP002207">
    <property type="protein sequence ID" value="ADP33525.1"/>
    <property type="molecule type" value="Genomic_DNA"/>
</dbReference>
<feature type="transmembrane region" description="Helical" evidence="1">
    <location>
        <begin position="107"/>
        <end position="132"/>
    </location>
</feature>
<organism evidence="2 3">
    <name type="scientific">Bacillus atrophaeus (strain 1942)</name>
    <dbReference type="NCBI Taxonomy" id="720555"/>
    <lineage>
        <taxon>Bacteria</taxon>
        <taxon>Bacillati</taxon>
        <taxon>Bacillota</taxon>
        <taxon>Bacilli</taxon>
        <taxon>Bacillales</taxon>
        <taxon>Bacillaceae</taxon>
        <taxon>Bacillus</taxon>
    </lineage>
</organism>
<dbReference type="PANTHER" id="PTHR39177:SF1">
    <property type="entry name" value="ABC TRANSPORTER PERMEASE YTRC-RELATED"/>
    <property type="match status" value="1"/>
</dbReference>
<evidence type="ECO:0000313" key="2">
    <source>
        <dbReference type="EMBL" id="ADP33525.1"/>
    </source>
</evidence>
<dbReference type="RefSeq" id="WP_003324969.1">
    <property type="nucleotide sequence ID" value="NC_014639.1"/>
</dbReference>
<dbReference type="Pfam" id="PF12730">
    <property type="entry name" value="ABC2_membrane_4"/>
    <property type="match status" value="1"/>
</dbReference>
<feature type="transmembrane region" description="Helical" evidence="1">
    <location>
        <begin position="237"/>
        <end position="257"/>
    </location>
</feature>
<evidence type="ECO:0000313" key="3">
    <source>
        <dbReference type="Proteomes" id="UP000006867"/>
    </source>
</evidence>
<dbReference type="InterPro" id="IPR053046">
    <property type="entry name" value="ABC-5_transporter"/>
</dbReference>
<sequence>MVDRGLLYREWKQNQVVILLSIVFLVLANPLMVYHSYSISQACLAHYSDPKFCAFTLNYHINSKIQFNWMIGIVLAVCLMGLERSKGTMDFLLSLPYKRSQIFQTKFWLGAVVIVFSQLVGFLFAWLLILILKPEQVNFFEHGSIGVIITSFMFYTLVMAAGALAGNVFAQLLTAFATSVLPYLIIALPFYNLEIISGIQAWKLLPNIEYYYDFENNLMDFAPIVYVDSGWVLDSKYLLLIPAVMSLLFYFIGFVSFKKHHNERNGYFFLWKKLDRPIQILVIMLGILGFGIMGHSVGKSIVGYIIGMITGGVVGFLVSYFSIYKKVRH</sequence>
<name>A0ABN3ZC02_BACA1</name>
<gene>
    <name evidence="2" type="ordered locus">BATR1942_12990</name>
</gene>